<dbReference type="AlphaFoldDB" id="A0A8J1XJB1"/>
<evidence type="ECO:0000313" key="4">
    <source>
        <dbReference type="Proteomes" id="UP000749559"/>
    </source>
</evidence>
<name>A0A8J1XJB1_OWEFU</name>
<protein>
    <submittedName>
        <fullName evidence="3">Uncharacterized protein</fullName>
    </submittedName>
</protein>
<feature type="region of interest" description="Disordered" evidence="2">
    <location>
        <begin position="1"/>
        <end position="99"/>
    </location>
</feature>
<dbReference type="InterPro" id="IPR048751">
    <property type="entry name" value="CCDC138_CC"/>
</dbReference>
<feature type="coiled-coil region" evidence="1">
    <location>
        <begin position="163"/>
        <end position="236"/>
    </location>
</feature>
<accession>A0A8J1XJB1</accession>
<evidence type="ECO:0000256" key="1">
    <source>
        <dbReference type="SAM" id="Coils"/>
    </source>
</evidence>
<dbReference type="InterPro" id="IPR048750">
    <property type="entry name" value="CCDC138_C"/>
</dbReference>
<proteinExistence type="predicted"/>
<reference evidence="3" key="1">
    <citation type="submission" date="2022-03" db="EMBL/GenBank/DDBJ databases">
        <authorList>
            <person name="Martin C."/>
        </authorList>
    </citation>
    <scope>NUCLEOTIDE SEQUENCE</scope>
</reference>
<keyword evidence="4" id="KW-1185">Reference proteome</keyword>
<dbReference type="Pfam" id="PF21037">
    <property type="entry name" value="CCDC138_cc"/>
    <property type="match status" value="1"/>
</dbReference>
<evidence type="ECO:0000313" key="3">
    <source>
        <dbReference type="EMBL" id="CAH1777061.1"/>
    </source>
</evidence>
<evidence type="ECO:0000256" key="2">
    <source>
        <dbReference type="SAM" id="MobiDB-lite"/>
    </source>
</evidence>
<gene>
    <name evidence="3" type="ORF">OFUS_LOCUS4167</name>
</gene>
<dbReference type="OrthoDB" id="2161164at2759"/>
<organism evidence="3 4">
    <name type="scientific">Owenia fusiformis</name>
    <name type="common">Polychaete worm</name>
    <dbReference type="NCBI Taxonomy" id="6347"/>
    <lineage>
        <taxon>Eukaryota</taxon>
        <taxon>Metazoa</taxon>
        <taxon>Spiralia</taxon>
        <taxon>Lophotrochozoa</taxon>
        <taxon>Annelida</taxon>
        <taxon>Polychaeta</taxon>
        <taxon>Sedentaria</taxon>
        <taxon>Canalipalpata</taxon>
        <taxon>Sabellida</taxon>
        <taxon>Oweniida</taxon>
        <taxon>Oweniidae</taxon>
        <taxon>Owenia</taxon>
    </lineage>
</organism>
<dbReference type="PANTHER" id="PTHR34523">
    <property type="entry name" value="COILED-COIL DOMAIN-CONTAINING PROTEIN 138"/>
    <property type="match status" value="1"/>
</dbReference>
<dbReference type="Proteomes" id="UP000749559">
    <property type="component" value="Unassembled WGS sequence"/>
</dbReference>
<comment type="caution">
    <text evidence="3">The sequence shown here is derived from an EMBL/GenBank/DDBJ whole genome shotgun (WGS) entry which is preliminary data.</text>
</comment>
<dbReference type="EMBL" id="CAIIXF020000002">
    <property type="protein sequence ID" value="CAH1777061.1"/>
    <property type="molecule type" value="Genomic_DNA"/>
</dbReference>
<dbReference type="Pfam" id="PF21035">
    <property type="entry name" value="CCDC138_C"/>
    <property type="match status" value="1"/>
</dbReference>
<dbReference type="InterPro" id="IPR038798">
    <property type="entry name" value="CCDC138"/>
</dbReference>
<feature type="compositionally biased region" description="Basic residues" evidence="2">
    <location>
        <begin position="49"/>
        <end position="62"/>
    </location>
</feature>
<dbReference type="PANTHER" id="PTHR34523:SF1">
    <property type="entry name" value="COILED-COIL DOMAIN-CONTAINING PROTEIN 138"/>
    <property type="match status" value="1"/>
</dbReference>
<sequence length="581" mass="68070">MYRTHSEEDMFNNDDPESTLTPTNMSHNDEPDSDPQLFESEDYMSQRHYNARIRRKKLSSRKHQSEAGRRYIDSKHHSHQKEPSVRDDTSSLESLDDLGMTSRNLPEEVEEVYLELQAISDRLKRESKILQEREFLLREKERLIDVSQKNVKSIAAQEVNRRWKEYEEQHKAELSRMEELLKEKTRENKRLKDNFDTVKQANETLRHELETLQEQHEKLEKQAMSTQARMVNLHRKMEFATRQKDVQVITTETAKLKANKENKESKTQPRSVLKPTTNTYDVLTNLLEWVSESHLRSVITHLPSNMNTSTEVVQDKCYKLLPSLVEILREMPQLNVRNYLPSLQFIYWSLLHIEQGQVHMKTALSSTLRRLGEELYRPKSVRFTDDNKSIPQSPAKSPQSLEKSRENLFFRSSDEHIRFLSGLLVLKTLTQVDQLAHVFDVLRSDLKTESTRQLYLHYVATPAIIPYLKPTNQALLTCAVDIFLQMSMDSPTLPYFLESCSNEHWFRACSMVLRTPNLPDKITEKLSIILQKLSKIKSNRKFFEVFTITGMVQETIRKCTNQNAFLALNMKSILVNLNVRS</sequence>
<feature type="compositionally biased region" description="Basic and acidic residues" evidence="2">
    <location>
        <begin position="63"/>
        <end position="89"/>
    </location>
</feature>
<keyword evidence="1" id="KW-0175">Coiled coil</keyword>